<dbReference type="Proteomes" id="UP000243459">
    <property type="component" value="Chromosome 1"/>
</dbReference>
<evidence type="ECO:0000256" key="8">
    <source>
        <dbReference type="ARBA" id="ARBA00022737"/>
    </source>
</evidence>
<reference evidence="18" key="1">
    <citation type="journal article" date="2017" name="Nat. Commun.">
        <title>The asparagus genome sheds light on the origin and evolution of a young Y chromosome.</title>
        <authorList>
            <person name="Harkess A."/>
            <person name="Zhou J."/>
            <person name="Xu C."/>
            <person name="Bowers J.E."/>
            <person name="Van der Hulst R."/>
            <person name="Ayyampalayam S."/>
            <person name="Mercati F."/>
            <person name="Riccardi P."/>
            <person name="McKain M.R."/>
            <person name="Kakrana A."/>
            <person name="Tang H."/>
            <person name="Ray J."/>
            <person name="Groenendijk J."/>
            <person name="Arikit S."/>
            <person name="Mathioni S.M."/>
            <person name="Nakano M."/>
            <person name="Shan H."/>
            <person name="Telgmann-Rauber A."/>
            <person name="Kanno A."/>
            <person name="Yue Z."/>
            <person name="Chen H."/>
            <person name="Li W."/>
            <person name="Chen Y."/>
            <person name="Xu X."/>
            <person name="Zhang Y."/>
            <person name="Luo S."/>
            <person name="Chen H."/>
            <person name="Gao J."/>
            <person name="Mao Z."/>
            <person name="Pires J.C."/>
            <person name="Luo M."/>
            <person name="Kudrna D."/>
            <person name="Wing R.A."/>
            <person name="Meyers B.C."/>
            <person name="Yi K."/>
            <person name="Kong H."/>
            <person name="Lavrijsen P."/>
            <person name="Sunseri F."/>
            <person name="Falavigna A."/>
            <person name="Ye Y."/>
            <person name="Leebens-Mack J.H."/>
            <person name="Chen G."/>
        </authorList>
    </citation>
    <scope>NUCLEOTIDE SEQUENCE [LARGE SCALE GENOMIC DNA]</scope>
    <source>
        <strain evidence="18">cv. DH0086</strain>
    </source>
</reference>
<feature type="region of interest" description="Disordered" evidence="14">
    <location>
        <begin position="217"/>
        <end position="254"/>
    </location>
</feature>
<feature type="domain" description="PROP1-like PPR" evidence="16">
    <location>
        <begin position="269"/>
        <end position="412"/>
    </location>
</feature>
<dbReference type="FunFam" id="3.40.50.11980:FF:000002">
    <property type="entry name" value="Proteinaceous RNase P 2"/>
    <property type="match status" value="1"/>
</dbReference>
<comment type="catalytic activity">
    <reaction evidence="1">
        <text>Endonucleolytic cleavage of RNA, removing 5'-extranucleotides from tRNA precursor.</text>
        <dbReference type="EC" id="3.1.26.5"/>
    </reaction>
</comment>
<dbReference type="GO" id="GO:0046872">
    <property type="term" value="F:metal ion binding"/>
    <property type="evidence" value="ECO:0007669"/>
    <property type="project" value="UniProtKB-KW"/>
</dbReference>
<keyword evidence="9" id="KW-0378">Hydrolase</keyword>
<evidence type="ECO:0000256" key="5">
    <source>
        <dbReference type="ARBA" id="ARBA00022694"/>
    </source>
</evidence>
<feature type="compositionally biased region" description="Basic and acidic residues" evidence="14">
    <location>
        <begin position="134"/>
        <end position="146"/>
    </location>
</feature>
<feature type="compositionally biased region" description="Polar residues" evidence="14">
    <location>
        <begin position="241"/>
        <end position="254"/>
    </location>
</feature>
<name>A0A5P1FTA2_ASPOF</name>
<organism evidence="17 18">
    <name type="scientific">Asparagus officinalis</name>
    <name type="common">Garden asparagus</name>
    <dbReference type="NCBI Taxonomy" id="4686"/>
    <lineage>
        <taxon>Eukaryota</taxon>
        <taxon>Viridiplantae</taxon>
        <taxon>Streptophyta</taxon>
        <taxon>Embryophyta</taxon>
        <taxon>Tracheophyta</taxon>
        <taxon>Spermatophyta</taxon>
        <taxon>Magnoliopsida</taxon>
        <taxon>Liliopsida</taxon>
        <taxon>Asparagales</taxon>
        <taxon>Asparagaceae</taxon>
        <taxon>Asparagoideae</taxon>
        <taxon>Asparagus</taxon>
    </lineage>
</organism>
<dbReference type="InterPro" id="IPR002885">
    <property type="entry name" value="PPR_rpt"/>
</dbReference>
<feature type="repeat" description="PPR" evidence="13">
    <location>
        <begin position="325"/>
        <end position="359"/>
    </location>
</feature>
<evidence type="ECO:0000256" key="14">
    <source>
        <dbReference type="SAM" id="MobiDB-lite"/>
    </source>
</evidence>
<sequence>MASPILSPLRAFELHSFFFSPFSLLLSPHAINISDKVPQRDPIPLRSSLNSPHLVSNERNPPHRKQRKNGSPQMGHSRLSSSESRNGNKRADSVAVDSYERNPSHYKDRKRRIGSPQMGHSGFSSSSSTSSSKSRNEDKRVDSDKKKSSKKSKKTKVGSEEVGFRVKLDMCSKGGDVMGAISLYDSALEEGIKLGQYHYNVLLYLCSSAAIGVIHPAKSGSSASGSNGYDRDYSSDEDSDNGLSSKSQLSAPVNGSISSSIHVSDDVRVYARARGLEIYEHMRSQNILMSEAALTSVARIAMSMGNGDMAFEMVKQMKELGITPRLRSYGPSIFAFCNNGDVDKAFEVEKDMLESGVSIEEPELRALLKASSNARKGGNVYYVMHKLRTNVRQVSPLTADLIEDWFKSSTASRVGKRKFDESMVKKAMENGGGGWHGLGWLGKGKWEVLRTNVDDHGVCMGCGEKLVTIDLDPIETENFAASVASIASKRERNSSFQKFQRWLDYYGPFEAVVDAANVGLFSQRQFSLIKVNAVVNAIRQKLPTRKWPLIIVHNRRLLGRKMGQPLNEKLIEKWKNADAIYATPTGSNDDWYWLYAAIKCKSLIVTNDEMRDHVFQILGNDFFPKWKERHQVHFSFRDGSFEFHMPPPCSVVIQESEKGHWHIPISEEHGSSQERTWLCVTRVRSHVASQDSSIPLEEARREKETKRSASDAQYSSGPRRISHSSKPRNKRFIGECHKPPAYIKSPNFHTILSDIEAAEKIAGCVIDFQI</sequence>
<evidence type="ECO:0000256" key="1">
    <source>
        <dbReference type="ARBA" id="ARBA00000928"/>
    </source>
</evidence>
<dbReference type="InterPro" id="IPR031595">
    <property type="entry name" value="PRORP_C"/>
</dbReference>
<feature type="region of interest" description="Disordered" evidence="14">
    <location>
        <begin position="38"/>
        <end position="159"/>
    </location>
</feature>
<dbReference type="PROSITE" id="PS51375">
    <property type="entry name" value="PPR"/>
    <property type="match status" value="1"/>
</dbReference>
<feature type="compositionally biased region" description="Basic residues" evidence="14">
    <location>
        <begin position="720"/>
        <end position="731"/>
    </location>
</feature>
<dbReference type="Gene3D" id="1.25.40.10">
    <property type="entry name" value="Tetratricopeptide repeat domain"/>
    <property type="match status" value="1"/>
</dbReference>
<evidence type="ECO:0000256" key="3">
    <source>
        <dbReference type="ARBA" id="ARBA00007626"/>
    </source>
</evidence>
<dbReference type="OMA" id="KMGQHHY"/>
<evidence type="ECO:0000256" key="12">
    <source>
        <dbReference type="ARBA" id="ARBA00023211"/>
    </source>
</evidence>
<dbReference type="GO" id="GO:0004526">
    <property type="term" value="F:ribonuclease P activity"/>
    <property type="evidence" value="ECO:0007669"/>
    <property type="project" value="UniProtKB-EC"/>
</dbReference>
<keyword evidence="8" id="KW-0677">Repeat</keyword>
<feature type="domain" description="PRORP" evidence="15">
    <location>
        <begin position="453"/>
        <end position="679"/>
    </location>
</feature>
<evidence type="ECO:0000256" key="7">
    <source>
        <dbReference type="ARBA" id="ARBA00022723"/>
    </source>
</evidence>
<evidence type="ECO:0000313" key="18">
    <source>
        <dbReference type="Proteomes" id="UP000243459"/>
    </source>
</evidence>
<feature type="domain" description="PROP1-like PPR" evidence="16">
    <location>
        <begin position="155"/>
        <end position="214"/>
    </location>
</feature>
<dbReference type="PANTHER" id="PTHR13547">
    <property type="match status" value="1"/>
</dbReference>
<feature type="compositionally biased region" description="Low complexity" evidence="14">
    <location>
        <begin position="121"/>
        <end position="133"/>
    </location>
</feature>
<dbReference type="EC" id="3.1.26.5" evidence="4"/>
<dbReference type="Pfam" id="PF16953">
    <property type="entry name" value="PRORP"/>
    <property type="match status" value="1"/>
</dbReference>
<accession>A0A5P1FTA2</accession>
<keyword evidence="10" id="KW-0862">Zinc</keyword>
<evidence type="ECO:0000259" key="15">
    <source>
        <dbReference type="Pfam" id="PF16953"/>
    </source>
</evidence>
<keyword evidence="5" id="KW-0819">tRNA processing</keyword>
<keyword evidence="7" id="KW-0479">Metal-binding</keyword>
<feature type="compositionally biased region" description="Basic residues" evidence="14">
    <location>
        <begin position="147"/>
        <end position="156"/>
    </location>
</feature>
<feature type="compositionally biased region" description="Basic and acidic residues" evidence="14">
    <location>
        <begin position="697"/>
        <end position="709"/>
    </location>
</feature>
<feature type="compositionally biased region" description="Polar residues" evidence="14">
    <location>
        <begin position="69"/>
        <end position="85"/>
    </location>
</feature>
<dbReference type="InterPro" id="IPR033443">
    <property type="entry name" value="PROP1-like_PPR_dom"/>
</dbReference>
<evidence type="ECO:0000256" key="4">
    <source>
        <dbReference type="ARBA" id="ARBA00012179"/>
    </source>
</evidence>
<dbReference type="OrthoDB" id="46913at2759"/>
<dbReference type="PANTHER" id="PTHR13547:SF7">
    <property type="entry name" value="RIBONUCLEASE P"/>
    <property type="match status" value="1"/>
</dbReference>
<dbReference type="Pfam" id="PF17177">
    <property type="entry name" value="PPR_long"/>
    <property type="match status" value="2"/>
</dbReference>
<dbReference type="GO" id="GO:0001682">
    <property type="term" value="P:tRNA 5'-leader removal"/>
    <property type="evidence" value="ECO:0007669"/>
    <property type="project" value="TreeGrafter"/>
</dbReference>
<keyword evidence="11" id="KW-0460">Magnesium</keyword>
<feature type="compositionally biased region" description="Low complexity" evidence="14">
    <location>
        <begin position="219"/>
        <end position="228"/>
    </location>
</feature>
<comment type="cofactor">
    <cofactor evidence="2">
        <name>Mg(2+)</name>
        <dbReference type="ChEBI" id="CHEBI:18420"/>
    </cofactor>
</comment>
<evidence type="ECO:0000256" key="11">
    <source>
        <dbReference type="ARBA" id="ARBA00022842"/>
    </source>
</evidence>
<evidence type="ECO:0000256" key="6">
    <source>
        <dbReference type="ARBA" id="ARBA00022722"/>
    </source>
</evidence>
<dbReference type="FunFam" id="1.25.40.10:FF:000859">
    <property type="entry name" value="Drug transmembrane transporters"/>
    <property type="match status" value="1"/>
</dbReference>
<evidence type="ECO:0000256" key="10">
    <source>
        <dbReference type="ARBA" id="ARBA00022833"/>
    </source>
</evidence>
<keyword evidence="6" id="KW-0540">Nuclease</keyword>
<dbReference type="InterPro" id="IPR011990">
    <property type="entry name" value="TPR-like_helical_dom_sf"/>
</dbReference>
<evidence type="ECO:0000256" key="2">
    <source>
        <dbReference type="ARBA" id="ARBA00001946"/>
    </source>
</evidence>
<evidence type="ECO:0000256" key="9">
    <source>
        <dbReference type="ARBA" id="ARBA00022801"/>
    </source>
</evidence>
<protein>
    <recommendedName>
        <fullName evidence="4">ribonuclease P</fullName>
        <ecNumber evidence="4">3.1.26.5</ecNumber>
    </recommendedName>
</protein>
<evidence type="ECO:0000256" key="13">
    <source>
        <dbReference type="PROSITE-ProRule" id="PRU00708"/>
    </source>
</evidence>
<dbReference type="Gene3D" id="3.40.50.11980">
    <property type="match status" value="1"/>
</dbReference>
<comment type="similarity">
    <text evidence="3">Belongs to the PPR family. P subfamily.</text>
</comment>
<dbReference type="Gramene" id="ONK80239">
    <property type="protein sequence ID" value="ONK80239"/>
    <property type="gene ID" value="A4U43_C01F15440"/>
</dbReference>
<gene>
    <name evidence="17" type="ORF">A4U43_C01F15440</name>
</gene>
<evidence type="ECO:0000259" key="16">
    <source>
        <dbReference type="Pfam" id="PF17177"/>
    </source>
</evidence>
<keyword evidence="18" id="KW-1185">Reference proteome</keyword>
<evidence type="ECO:0000313" key="17">
    <source>
        <dbReference type="EMBL" id="ONK80239.1"/>
    </source>
</evidence>
<dbReference type="AlphaFoldDB" id="A0A5P1FTA2"/>
<feature type="region of interest" description="Disordered" evidence="14">
    <location>
        <begin position="691"/>
        <end position="735"/>
    </location>
</feature>
<keyword evidence="12" id="KW-0464">Manganese</keyword>
<proteinExistence type="inferred from homology"/>
<feature type="compositionally biased region" description="Polar residues" evidence="14">
    <location>
        <begin position="47"/>
        <end position="59"/>
    </location>
</feature>
<dbReference type="EMBL" id="CM007381">
    <property type="protein sequence ID" value="ONK80239.1"/>
    <property type="molecule type" value="Genomic_DNA"/>
</dbReference>